<evidence type="ECO:0000313" key="2">
    <source>
        <dbReference type="EMBL" id="ANY86663.1"/>
    </source>
</evidence>
<dbReference type="EMBL" id="CP016634">
    <property type="protein sequence ID" value="ANY86663.1"/>
    <property type="molecule type" value="Genomic_DNA"/>
</dbReference>
<organism evidence="2">
    <name type="scientific">Pseudomonas putida</name>
    <name type="common">Arthrobacter siderocapsulatus</name>
    <dbReference type="NCBI Taxonomy" id="303"/>
    <lineage>
        <taxon>Bacteria</taxon>
        <taxon>Pseudomonadati</taxon>
        <taxon>Pseudomonadota</taxon>
        <taxon>Gammaproteobacteria</taxon>
        <taxon>Pseudomonadales</taxon>
        <taxon>Pseudomonadaceae</taxon>
        <taxon>Pseudomonas</taxon>
    </lineage>
</organism>
<protein>
    <submittedName>
        <fullName evidence="2">Uncharacterized protein</fullName>
    </submittedName>
</protein>
<gene>
    <name evidence="2" type="ORF">IEC33019_1092</name>
</gene>
<proteinExistence type="predicted"/>
<evidence type="ECO:0000256" key="1">
    <source>
        <dbReference type="SAM" id="MobiDB-lite"/>
    </source>
</evidence>
<sequence>MSVSENQLSQLDREMDQNHREMVIMSMQMSPGLSTPTYSESYSRNIE</sequence>
<accession>A0A1B2F3J7</accession>
<dbReference type="AlphaFoldDB" id="A0A1B2F3J7"/>
<feature type="region of interest" description="Disordered" evidence="1">
    <location>
        <begin position="27"/>
        <end position="47"/>
    </location>
</feature>
<reference evidence="2" key="1">
    <citation type="submission" date="2016-07" db="EMBL/GenBank/DDBJ databases">
        <title>New class B carbapenemase carried by novel plasmid in Pseudomonas putida enviromental strain in eastern Amazonia.</title>
        <authorList>
            <person name="Souza C.O."/>
            <person name="Lima K.V."/>
            <person name="Brasiliense D.M."/>
            <person name="Perez-Chaparro P.J."/>
            <person name="Mamizuka E.M."/>
            <person name="Lima M.O."/>
            <person name="Lima L.N."/>
            <person name="McCulloch J.A."/>
        </authorList>
    </citation>
    <scope>NUCLEOTIDE SEQUENCE [LARGE SCALE GENOMIC DNA]</scope>
    <source>
        <strain evidence="2">IEC33019</strain>
    </source>
</reference>
<name>A0A1B2F3J7_PSEPU</name>